<feature type="domain" description="AAA+ ATPase" evidence="2">
    <location>
        <begin position="34"/>
        <end position="313"/>
    </location>
</feature>
<comment type="caution">
    <text evidence="3">The sequence shown here is derived from an EMBL/GenBank/DDBJ whole genome shotgun (WGS) entry which is preliminary data.</text>
</comment>
<dbReference type="EMBL" id="BAAAMU010000013">
    <property type="protein sequence ID" value="GAA1626611.1"/>
    <property type="molecule type" value="Genomic_DNA"/>
</dbReference>
<dbReference type="Gene3D" id="3.40.50.300">
    <property type="entry name" value="P-loop containing nucleotide triphosphate hydrolases"/>
    <property type="match status" value="1"/>
</dbReference>
<reference evidence="3 4" key="1">
    <citation type="journal article" date="2019" name="Int. J. Syst. Evol. Microbiol.">
        <title>The Global Catalogue of Microorganisms (GCM) 10K type strain sequencing project: providing services to taxonomists for standard genome sequencing and annotation.</title>
        <authorList>
            <consortium name="The Broad Institute Genomics Platform"/>
            <consortium name="The Broad Institute Genome Sequencing Center for Infectious Disease"/>
            <person name="Wu L."/>
            <person name="Ma J."/>
        </authorList>
    </citation>
    <scope>NUCLEOTIDE SEQUENCE [LARGE SCALE GENOMIC DNA]</scope>
    <source>
        <strain evidence="3 4">JCM 13929</strain>
    </source>
</reference>
<protein>
    <recommendedName>
        <fullName evidence="2">AAA+ ATPase domain-containing protein</fullName>
    </recommendedName>
</protein>
<gene>
    <name evidence="3" type="ORF">GCM10009733_024180</name>
</gene>
<dbReference type="CDD" id="cd00009">
    <property type="entry name" value="AAA"/>
    <property type="match status" value="1"/>
</dbReference>
<dbReference type="RefSeq" id="WP_346104084.1">
    <property type="nucleotide sequence ID" value="NZ_BAAAMU010000013.1"/>
</dbReference>
<organism evidence="3 4">
    <name type="scientific">Nonomuraea maheshkhaliensis</name>
    <dbReference type="NCBI Taxonomy" id="419590"/>
    <lineage>
        <taxon>Bacteria</taxon>
        <taxon>Bacillati</taxon>
        <taxon>Actinomycetota</taxon>
        <taxon>Actinomycetes</taxon>
        <taxon>Streptosporangiales</taxon>
        <taxon>Streptosporangiaceae</taxon>
        <taxon>Nonomuraea</taxon>
    </lineage>
</organism>
<feature type="region of interest" description="Disordered" evidence="1">
    <location>
        <begin position="197"/>
        <end position="227"/>
    </location>
</feature>
<dbReference type="Proteomes" id="UP001500064">
    <property type="component" value="Unassembled WGS sequence"/>
</dbReference>
<sequence length="480" mass="51034">MARLADRLNAARTATFTGRATHLAAFRDALAGGPAAVLFVHGPGGVGKTSLLRRYADEARRAGRHVIAIDGRDLPASPSAFSSAAAAALNDPTVVLLIDDFERCQGLEGWLSGTFLPRLPATALTVIAGRNPPARRWSDDPGWAQALRVLPMGNLGEQEARNMLLAAGVAAQRHEEILRFTGGHPLALSMAAKLATGPATGPGSGPGGGPGGGGGAGQEPPGDWQPGDDVLRHLLERLIGEVPTPAHRRTLEVCAHVLDTTQALLQVAAPGQAEELFTWLRDQPYIVAGRHGLHPHDLIRRLLDADLRWRDPDGYQEMHTRMRAHLIQRARAASGPAVLPATLALSFLHRHNGFVSRFITWGIPVACTRMCCVPTIGPPYSGSSGRPRARARPPSPDSGSTGSRPASAYTDRPAANRSPCWPGYGWRPSDPRRSTPTRSWPPRGCTRAPAVPRAGASTSASPASWWTRPGISGLPPSWTL</sequence>
<dbReference type="SMART" id="SM00382">
    <property type="entry name" value="AAA"/>
    <property type="match status" value="1"/>
</dbReference>
<keyword evidence="4" id="KW-1185">Reference proteome</keyword>
<dbReference type="InterPro" id="IPR003593">
    <property type="entry name" value="AAA+_ATPase"/>
</dbReference>
<dbReference type="SUPFAM" id="SSF52540">
    <property type="entry name" value="P-loop containing nucleoside triphosphate hydrolases"/>
    <property type="match status" value="1"/>
</dbReference>
<evidence type="ECO:0000256" key="1">
    <source>
        <dbReference type="SAM" id="MobiDB-lite"/>
    </source>
</evidence>
<evidence type="ECO:0000313" key="4">
    <source>
        <dbReference type="Proteomes" id="UP001500064"/>
    </source>
</evidence>
<feature type="compositionally biased region" description="Gly residues" evidence="1">
    <location>
        <begin position="200"/>
        <end position="217"/>
    </location>
</feature>
<proteinExistence type="predicted"/>
<feature type="compositionally biased region" description="Low complexity" evidence="1">
    <location>
        <begin position="434"/>
        <end position="443"/>
    </location>
</feature>
<accession>A0ABN2F2J7</accession>
<dbReference type="InterPro" id="IPR027417">
    <property type="entry name" value="P-loop_NTPase"/>
</dbReference>
<dbReference type="Pfam" id="PF13191">
    <property type="entry name" value="AAA_16"/>
    <property type="match status" value="1"/>
</dbReference>
<evidence type="ECO:0000313" key="3">
    <source>
        <dbReference type="EMBL" id="GAA1626611.1"/>
    </source>
</evidence>
<feature type="region of interest" description="Disordered" evidence="1">
    <location>
        <begin position="381"/>
        <end position="480"/>
    </location>
</feature>
<name>A0ABN2F2J7_9ACTN</name>
<evidence type="ECO:0000259" key="2">
    <source>
        <dbReference type="SMART" id="SM00382"/>
    </source>
</evidence>
<dbReference type="InterPro" id="IPR041664">
    <property type="entry name" value="AAA_16"/>
</dbReference>
<feature type="compositionally biased region" description="Low complexity" evidence="1">
    <location>
        <begin position="452"/>
        <end position="468"/>
    </location>
</feature>